<evidence type="ECO:0000256" key="3">
    <source>
        <dbReference type="ARBA" id="ARBA00022763"/>
    </source>
</evidence>
<keyword evidence="3 13" id="KW-0227">DNA damage</keyword>
<evidence type="ECO:0000256" key="4">
    <source>
        <dbReference type="ARBA" id="ARBA00022801"/>
    </source>
</evidence>
<feature type="region of interest" description="Disordered" evidence="14">
    <location>
        <begin position="238"/>
        <end position="259"/>
    </location>
</feature>
<keyword evidence="13" id="KW-0779">Telomere</keyword>
<comment type="similarity">
    <text evidence="13">Belongs to the helicase family. PIF1 subfamily.</text>
</comment>
<keyword evidence="6 13" id="KW-0067">ATP-binding</keyword>
<dbReference type="Gene3D" id="3.40.50.300">
    <property type="entry name" value="P-loop containing nucleotide triphosphate hydrolases"/>
    <property type="match status" value="1"/>
</dbReference>
<dbReference type="EMBL" id="CAEFZW010000005">
    <property type="protein sequence ID" value="CAB4254915.1"/>
    <property type="molecule type" value="Genomic_DNA"/>
</dbReference>
<keyword evidence="9" id="KW-0233">DNA recombination</keyword>
<keyword evidence="17" id="KW-1185">Reference proteome</keyword>
<dbReference type="InterPro" id="IPR049163">
    <property type="entry name" value="Pif1-like_2B_dom"/>
</dbReference>
<dbReference type="GO" id="GO:0051880">
    <property type="term" value="F:G-quadruplex DNA binding"/>
    <property type="evidence" value="ECO:0007669"/>
    <property type="project" value="UniProtKB-UniRule"/>
</dbReference>
<keyword evidence="12 13" id="KW-0539">Nucleus</keyword>
<dbReference type="EC" id="5.6.2.3" evidence="13"/>
<dbReference type="InterPro" id="IPR027417">
    <property type="entry name" value="P-loop_NTPase"/>
</dbReference>
<proteinExistence type="inferred from homology"/>
<dbReference type="InterPro" id="IPR010285">
    <property type="entry name" value="DNA_helicase_pif1-like_DEAD"/>
</dbReference>
<feature type="DNA-binding region" evidence="13">
    <location>
        <begin position="715"/>
        <end position="734"/>
    </location>
</feature>
<evidence type="ECO:0000256" key="11">
    <source>
        <dbReference type="ARBA" id="ARBA00023235"/>
    </source>
</evidence>
<dbReference type="InterPro" id="IPR028880">
    <property type="entry name" value="Rrm3"/>
</dbReference>
<evidence type="ECO:0000256" key="1">
    <source>
        <dbReference type="ARBA" id="ARBA00004173"/>
    </source>
</evidence>
<comment type="subcellular location">
    <subcellularLocation>
        <location evidence="1">Mitochondrion</location>
    </subcellularLocation>
    <subcellularLocation>
        <location evidence="13">Nucleus</location>
    </subcellularLocation>
    <subcellularLocation>
        <location evidence="13">Chromosome</location>
        <location evidence="13">Telomere</location>
    </subcellularLocation>
</comment>
<keyword evidence="5 13" id="KW-0347">Helicase</keyword>
<evidence type="ECO:0000313" key="17">
    <source>
        <dbReference type="Proteomes" id="UP000644660"/>
    </source>
</evidence>
<evidence type="ECO:0000256" key="9">
    <source>
        <dbReference type="ARBA" id="ARBA00023172"/>
    </source>
</evidence>
<feature type="binding site" evidence="13">
    <location>
        <begin position="283"/>
        <end position="290"/>
    </location>
    <ligand>
        <name>ATP</name>
        <dbReference type="ChEBI" id="CHEBI:30616"/>
    </ligand>
</feature>
<dbReference type="HAMAP" id="MF_03177">
    <property type="entry name" value="RRM3"/>
    <property type="match status" value="1"/>
</dbReference>
<reference evidence="16 17" key="1">
    <citation type="submission" date="2020-05" db="EMBL/GenBank/DDBJ databases">
        <authorList>
            <person name="Casaregola S."/>
            <person name="Devillers H."/>
            <person name="Grondin C."/>
        </authorList>
    </citation>
    <scope>NUCLEOTIDE SEQUENCE [LARGE SCALE GENOMIC DNA]</scope>
    <source>
        <strain evidence="16 17">CLIB 1767</strain>
    </source>
</reference>
<evidence type="ECO:0000256" key="14">
    <source>
        <dbReference type="SAM" id="MobiDB-lite"/>
    </source>
</evidence>
<dbReference type="CDD" id="cd18809">
    <property type="entry name" value="SF1_C_RecD"/>
    <property type="match status" value="1"/>
</dbReference>
<feature type="domain" description="AAA+ ATPase" evidence="15">
    <location>
        <begin position="275"/>
        <end position="602"/>
    </location>
</feature>
<dbReference type="InterPro" id="IPR048293">
    <property type="entry name" value="PIF1_RRM3_pfh1"/>
</dbReference>
<dbReference type="SUPFAM" id="SSF52540">
    <property type="entry name" value="P-loop containing nucleoside triphosphate hydrolases"/>
    <property type="match status" value="2"/>
</dbReference>
<dbReference type="CDD" id="cd18037">
    <property type="entry name" value="DEXSc_Pif1_like"/>
    <property type="match status" value="1"/>
</dbReference>
<evidence type="ECO:0000256" key="12">
    <source>
        <dbReference type="ARBA" id="ARBA00023242"/>
    </source>
</evidence>
<evidence type="ECO:0000256" key="7">
    <source>
        <dbReference type="ARBA" id="ARBA00023125"/>
    </source>
</evidence>
<dbReference type="OrthoDB" id="432234at2759"/>
<keyword evidence="10 13" id="KW-0234">DNA repair</keyword>
<dbReference type="GO" id="GO:0005657">
    <property type="term" value="C:replication fork"/>
    <property type="evidence" value="ECO:0007669"/>
    <property type="project" value="UniProtKB-UniRule"/>
</dbReference>
<dbReference type="AlphaFoldDB" id="A0A8H2VG31"/>
<dbReference type="GO" id="GO:0016787">
    <property type="term" value="F:hydrolase activity"/>
    <property type="evidence" value="ECO:0007669"/>
    <property type="project" value="UniProtKB-KW"/>
</dbReference>
<gene>
    <name evidence="13" type="primary">RRM3</name>
    <name evidence="16" type="ORF">KABA2_05S04114</name>
</gene>
<evidence type="ECO:0000313" key="16">
    <source>
        <dbReference type="EMBL" id="CAB4254915.1"/>
    </source>
</evidence>
<dbReference type="GO" id="GO:0005634">
    <property type="term" value="C:nucleus"/>
    <property type="evidence" value="ECO:0007669"/>
    <property type="project" value="UniProtKB-SubCell"/>
</dbReference>
<dbReference type="GO" id="GO:0006310">
    <property type="term" value="P:DNA recombination"/>
    <property type="evidence" value="ECO:0007669"/>
    <property type="project" value="UniProtKB-KW"/>
</dbReference>
<dbReference type="Pfam" id="PF21530">
    <property type="entry name" value="Pif1_2B_dom"/>
    <property type="match status" value="1"/>
</dbReference>
<dbReference type="GO" id="GO:0000781">
    <property type="term" value="C:chromosome, telomeric region"/>
    <property type="evidence" value="ECO:0007669"/>
    <property type="project" value="UniProtKB-SubCell"/>
</dbReference>
<evidence type="ECO:0000256" key="8">
    <source>
        <dbReference type="ARBA" id="ARBA00023128"/>
    </source>
</evidence>
<dbReference type="GO" id="GO:0043139">
    <property type="term" value="F:5'-3' DNA helicase activity"/>
    <property type="evidence" value="ECO:0007669"/>
    <property type="project" value="UniProtKB-UniRule"/>
</dbReference>
<keyword evidence="4 13" id="KW-0378">Hydrolase</keyword>
<keyword evidence="8" id="KW-0496">Mitochondrion</keyword>
<organism evidence="16 17">
    <name type="scientific">Maudiozyma barnettii</name>
    <dbReference type="NCBI Taxonomy" id="61262"/>
    <lineage>
        <taxon>Eukaryota</taxon>
        <taxon>Fungi</taxon>
        <taxon>Dikarya</taxon>
        <taxon>Ascomycota</taxon>
        <taxon>Saccharomycotina</taxon>
        <taxon>Saccharomycetes</taxon>
        <taxon>Saccharomycetales</taxon>
        <taxon>Saccharomycetaceae</taxon>
        <taxon>Maudiozyma</taxon>
    </lineage>
</organism>
<keyword evidence="11 13" id="KW-0413">Isomerase</keyword>
<dbReference type="GO" id="GO:0000723">
    <property type="term" value="P:telomere maintenance"/>
    <property type="evidence" value="ECO:0007669"/>
    <property type="project" value="InterPro"/>
</dbReference>
<accession>A0A8H2VG31</accession>
<evidence type="ECO:0000256" key="6">
    <source>
        <dbReference type="ARBA" id="ARBA00022840"/>
    </source>
</evidence>
<keyword evidence="7 13" id="KW-0238">DNA-binding</keyword>
<dbReference type="GO" id="GO:0005739">
    <property type="term" value="C:mitochondrion"/>
    <property type="evidence" value="ECO:0007669"/>
    <property type="project" value="UniProtKB-SubCell"/>
</dbReference>
<evidence type="ECO:0000256" key="10">
    <source>
        <dbReference type="ARBA" id="ARBA00023204"/>
    </source>
</evidence>
<dbReference type="GO" id="GO:0006281">
    <property type="term" value="P:DNA repair"/>
    <property type="evidence" value="ECO:0007669"/>
    <property type="project" value="UniProtKB-UniRule"/>
</dbReference>
<sequence>MLRGRLSSSQGSRPAKIESKKAPLRQQSIASFFSKKSISSSSSSSVTSHTVVAASQPSKSVSQNRSPSITNRKLVTSTSKTLREPTQEIINIDEEKESKPPIHRAKLNRSKINPSLSSSLFSSQGSFDECDPVAELHRLKTVEHLNSYKPTLSRAPSFRRSNSKTEVVEVELDTNGITTFQEVTNISSGSRQLSFTSTQLDFHKHESDSFSSSFQGSPRKRVNMSSFHSDLRLASSKKLKPLSGRGGSSSSKKHKSTPLKLTKEQDMVIDLVVNKKANIFYTGSAGTGKSVILNNIVTKLGAIYGRDAIAVTASTGLAASTVGGVTLHKWAGVGIAQAPVQTLVNRVMKRRDILNIYKNTKVLIIDEVSMIDGTFLNKIEYIARSVRKSDRPFGGIQVVLTGDFFQLPPVQKRDNANGNNEKSIFCFESEMWQRCIHKTILLTKVFRQQDDELVKILNCVRFGDIEQQMARTLQNLSRNIEYDDGIFPTELYSTRREVELSNSRQLGSLPGDEHRYEAQDIATPEQRKLLDSSVMAERLLVLKENAQVMMLKNKPEVDLVNGTLGKVLFFTTTKLMLKMNQMYRVIDDDTIIDMRLVSEVIGKPIKRNSDDFIREVQARPMSRANNLGELLNIAIQERDQKSIYPYIRWSIGKSKFYNELVIPDKFPVDLPGDKTGIERTQLPIMLCWALSIHKAQGQTIQRLKVDLKNIFEAGQVYVALSRAVSMDNLQVLNFNAKKIRSNEKVKEFYTTLETIK</sequence>
<dbReference type="PANTHER" id="PTHR47642">
    <property type="entry name" value="ATP-DEPENDENT DNA HELICASE"/>
    <property type="match status" value="1"/>
</dbReference>
<dbReference type="SMART" id="SM00382">
    <property type="entry name" value="AAA"/>
    <property type="match status" value="1"/>
</dbReference>
<name>A0A8H2VG31_9SACH</name>
<comment type="catalytic activity">
    <reaction evidence="13">
        <text>ATP + H2O = ADP + phosphate + H(+)</text>
        <dbReference type="Rhea" id="RHEA:13065"/>
        <dbReference type="ChEBI" id="CHEBI:15377"/>
        <dbReference type="ChEBI" id="CHEBI:15378"/>
        <dbReference type="ChEBI" id="CHEBI:30616"/>
        <dbReference type="ChEBI" id="CHEBI:43474"/>
        <dbReference type="ChEBI" id="CHEBI:456216"/>
        <dbReference type="EC" id="5.6.2.3"/>
    </reaction>
</comment>
<comment type="caution">
    <text evidence="16">The sequence shown here is derived from an EMBL/GenBank/DDBJ whole genome shotgun (WGS) entry which is preliminary data.</text>
</comment>
<dbReference type="Proteomes" id="UP000644660">
    <property type="component" value="Unassembled WGS sequence"/>
</dbReference>
<dbReference type="InterPro" id="IPR003593">
    <property type="entry name" value="AAA+_ATPase"/>
</dbReference>
<dbReference type="HAMAP" id="MF_03176">
    <property type="entry name" value="PIF1"/>
    <property type="match status" value="1"/>
</dbReference>
<dbReference type="Pfam" id="PF05970">
    <property type="entry name" value="PIF1"/>
    <property type="match status" value="1"/>
</dbReference>
<keyword evidence="13" id="KW-0158">Chromosome</keyword>
<dbReference type="GO" id="GO:0005524">
    <property type="term" value="F:ATP binding"/>
    <property type="evidence" value="ECO:0007669"/>
    <property type="project" value="UniProtKB-UniRule"/>
</dbReference>
<keyword evidence="2 13" id="KW-0547">Nucleotide-binding</keyword>
<protein>
    <recommendedName>
        <fullName evidence="13">ATP-dependent DNA helicase RRM3</fullName>
        <ecNumber evidence="13">5.6.2.3</ecNumber>
    </recommendedName>
    <alternativeName>
        <fullName evidence="13">DNA 5'-3' helicase RRM3</fullName>
    </alternativeName>
    <alternativeName>
        <fullName evidence="13">rDNA recombination mutation protein 3</fullName>
    </alternativeName>
</protein>
<feature type="compositionally biased region" description="Low complexity" evidence="14">
    <location>
        <begin position="28"/>
        <end position="55"/>
    </location>
</feature>
<evidence type="ECO:0000256" key="2">
    <source>
        <dbReference type="ARBA" id="ARBA00022741"/>
    </source>
</evidence>
<evidence type="ECO:0000256" key="13">
    <source>
        <dbReference type="HAMAP-Rule" id="MF_03177"/>
    </source>
</evidence>
<evidence type="ECO:0000256" key="5">
    <source>
        <dbReference type="ARBA" id="ARBA00022806"/>
    </source>
</evidence>
<comment type="function">
    <text evidence="13">5' to 3' DNA replicative helicase recruited to paused replisomes to promote fork progression throughout nonhistone protein-DNA complexes, naturally occurring impediments that are encountered in each S phase where replication forks pauses. Required for timely replication of the telomere and subtelomeric DNA and for wild-type levels of telomeric silencing. Involved in DNA repair during stalled replication fork, regulation of fragile sites expression and essential for genome stability. Plays also a role in mtDNA replication. Has G-quadruplex (G4) unwinding activity and can suppress G4-induced genome instability when PIF1 levels are low.</text>
</comment>
<feature type="compositionally biased region" description="Low complexity" evidence="14">
    <location>
        <begin position="1"/>
        <end position="13"/>
    </location>
</feature>
<dbReference type="PANTHER" id="PTHR47642:SF5">
    <property type="entry name" value="ATP-DEPENDENT DNA HELICASE"/>
    <property type="match status" value="1"/>
</dbReference>
<evidence type="ECO:0000259" key="15">
    <source>
        <dbReference type="SMART" id="SM00382"/>
    </source>
</evidence>
<feature type="region of interest" description="Disordered" evidence="14">
    <location>
        <begin position="1"/>
        <end position="81"/>
    </location>
</feature>
<dbReference type="InterPro" id="IPR051055">
    <property type="entry name" value="PIF1_helicase"/>
</dbReference>
<dbReference type="GO" id="GO:0006260">
    <property type="term" value="P:DNA replication"/>
    <property type="evidence" value="ECO:0007669"/>
    <property type="project" value="UniProtKB-UniRule"/>
</dbReference>
<feature type="compositionally biased region" description="Polar residues" evidence="14">
    <location>
        <begin position="56"/>
        <end position="80"/>
    </location>
</feature>